<feature type="compositionally biased region" description="Basic residues" evidence="1">
    <location>
        <begin position="276"/>
        <end position="291"/>
    </location>
</feature>
<organism evidence="3 4">
    <name type="scientific">Ketobacter alkanivorans</name>
    <dbReference type="NCBI Taxonomy" id="1917421"/>
    <lineage>
        <taxon>Bacteria</taxon>
        <taxon>Pseudomonadati</taxon>
        <taxon>Pseudomonadota</taxon>
        <taxon>Gammaproteobacteria</taxon>
        <taxon>Pseudomonadales</taxon>
        <taxon>Ketobacteraceae</taxon>
        <taxon>Ketobacter</taxon>
    </lineage>
</organism>
<dbReference type="NCBIfam" id="TIGR02098">
    <property type="entry name" value="MJ0042_CXXC"/>
    <property type="match status" value="1"/>
</dbReference>
<protein>
    <recommendedName>
        <fullName evidence="2">Zinc finger/thioredoxin putative domain-containing protein</fullName>
    </recommendedName>
</protein>
<proteinExistence type="predicted"/>
<feature type="compositionally biased region" description="Basic and acidic residues" evidence="1">
    <location>
        <begin position="110"/>
        <end position="136"/>
    </location>
</feature>
<feature type="compositionally biased region" description="Acidic residues" evidence="1">
    <location>
        <begin position="137"/>
        <end position="153"/>
    </location>
</feature>
<feature type="region of interest" description="Disordered" evidence="1">
    <location>
        <begin position="110"/>
        <end position="298"/>
    </location>
</feature>
<dbReference type="OrthoDB" id="5294582at2"/>
<dbReference type="InterPro" id="IPR021834">
    <property type="entry name" value="DUF3426"/>
</dbReference>
<dbReference type="RefSeq" id="WP_101895101.1">
    <property type="nucleotide sequence ID" value="NZ_CP022684.1"/>
</dbReference>
<dbReference type="AlphaFoldDB" id="A0A2K9LMZ3"/>
<feature type="region of interest" description="Disordered" evidence="1">
    <location>
        <begin position="54"/>
        <end position="98"/>
    </location>
</feature>
<evidence type="ECO:0000256" key="1">
    <source>
        <dbReference type="SAM" id="MobiDB-lite"/>
    </source>
</evidence>
<name>A0A2K9LMZ3_9GAMM</name>
<evidence type="ECO:0000313" key="3">
    <source>
        <dbReference type="EMBL" id="AUM13726.1"/>
    </source>
</evidence>
<sequence length="531" mass="59762">MSENLLTKCPHCGTTFRLTQAQLDIAGGAVRCGACYQVFHAAEHIVKTSVVEEHRTVSLPPDPVEEAFDMKSDEGMDPYDSDDLEMDSPSEEVFSEEYRAKIDQESKLEEFGYQEEKPKKKDKSDESWAEELLKELGDDEDDQMIHDDDDEDEPKSRITSGDHAFSLDEEPASKKKKPKQGNELSDTFVSLGTFAGDDPFAISEIEEDEFGSGDSSDDESWAKAMLDELEEEESPKKPPPSGLSMLIDEPEEEDNSPFAAKELSKDKKEIIERAKQDKHKQKALSKSSSKKPKAELRTDETEDFFRLLEEDRTPTGKHKEPKLTDLDDLEDHEIEAITPENLFADSDEVINQQIRLSALEYGSEEQSEPSGRGALWAVAMIVLILSLGAQYTYFHFDELSRIPALRPIIAQYCPMIGCELASQSDVSRIVGTNLVVRSHPFEKNALVIDVIIKNQAKFEQPYPVVQLNFENINGDPVASRRFTPKEYISDQTIDLNSMPSNTPIHLTLEIEDPGRDAVNYQLLFLPRSDAS</sequence>
<feature type="compositionally biased region" description="Acidic residues" evidence="1">
    <location>
        <begin position="204"/>
        <end position="219"/>
    </location>
</feature>
<dbReference type="EMBL" id="CP022684">
    <property type="protein sequence ID" value="AUM13726.1"/>
    <property type="molecule type" value="Genomic_DNA"/>
</dbReference>
<dbReference type="Pfam" id="PF13719">
    <property type="entry name" value="Zn_ribbon_5"/>
    <property type="match status" value="1"/>
</dbReference>
<dbReference type="InterPro" id="IPR011723">
    <property type="entry name" value="Znf/thioredoxin_put"/>
</dbReference>
<dbReference type="Pfam" id="PF11906">
    <property type="entry name" value="DUF3426"/>
    <property type="match status" value="1"/>
</dbReference>
<evidence type="ECO:0000259" key="2">
    <source>
        <dbReference type="Pfam" id="PF13719"/>
    </source>
</evidence>
<gene>
    <name evidence="3" type="ORF">Kalk_15420</name>
</gene>
<dbReference type="KEGG" id="kak:Kalk_15420"/>
<feature type="domain" description="Zinc finger/thioredoxin putative" evidence="2">
    <location>
        <begin position="5"/>
        <end position="41"/>
    </location>
</feature>
<feature type="compositionally biased region" description="Basic and acidic residues" evidence="1">
    <location>
        <begin position="262"/>
        <end position="275"/>
    </location>
</feature>
<dbReference type="Proteomes" id="UP000235116">
    <property type="component" value="Chromosome"/>
</dbReference>
<keyword evidence="4" id="KW-1185">Reference proteome</keyword>
<reference evidence="4" key="1">
    <citation type="submission" date="2017-08" db="EMBL/GenBank/DDBJ databases">
        <title>Direct submision.</title>
        <authorList>
            <person name="Kim S.-J."/>
            <person name="Rhee S.-K."/>
        </authorList>
    </citation>
    <scope>NUCLEOTIDE SEQUENCE [LARGE SCALE GENOMIC DNA]</scope>
    <source>
        <strain evidence="4">GI5</strain>
    </source>
</reference>
<feature type="compositionally biased region" description="Acidic residues" evidence="1">
    <location>
        <begin position="75"/>
        <end position="95"/>
    </location>
</feature>
<accession>A0A2K9LMZ3</accession>
<evidence type="ECO:0000313" key="4">
    <source>
        <dbReference type="Proteomes" id="UP000235116"/>
    </source>
</evidence>